<comment type="caution">
    <text evidence="1">The sequence shown here is derived from an EMBL/GenBank/DDBJ whole genome shotgun (WGS) entry which is preliminary data.</text>
</comment>
<keyword evidence="2" id="KW-1185">Reference proteome</keyword>
<gene>
    <name evidence="1" type="ORF">APZ42_013181</name>
</gene>
<dbReference type="PANTHER" id="PTHR43675">
    <property type="entry name" value="ARSENITE METHYLTRANSFERASE"/>
    <property type="match status" value="1"/>
</dbReference>
<dbReference type="GO" id="GO:0008168">
    <property type="term" value="F:methyltransferase activity"/>
    <property type="evidence" value="ECO:0007669"/>
    <property type="project" value="TreeGrafter"/>
</dbReference>
<dbReference type="SUPFAM" id="SSF53335">
    <property type="entry name" value="S-adenosyl-L-methionine-dependent methyltransferases"/>
    <property type="match status" value="1"/>
</dbReference>
<dbReference type="InterPro" id="IPR026669">
    <property type="entry name" value="Arsenite_MeTrfase-like"/>
</dbReference>
<dbReference type="PANTHER" id="PTHR43675:SF1">
    <property type="entry name" value="RIKEN CDNA 2700097O09 GENE"/>
    <property type="match status" value="1"/>
</dbReference>
<dbReference type="STRING" id="35525.A0A0P5DRU1"/>
<dbReference type="Pfam" id="PF08242">
    <property type="entry name" value="Methyltransf_12"/>
    <property type="match status" value="1"/>
</dbReference>
<sequence>MELPSAQKEFVEILHQIKDPATLHGFLSWIKENWFSGDSNLNIGSHETAVLVNGVEAEELLENIAIDLRQLLPMEAQLSSETIVFPKIGKNADCHPATTVNVDGFLYDDRLVDALCDEGKLPKSYCTSCGSRDTKPLTFISHSASRENLAHAFRNLLPDLAGKHLLDIGSRFGAVLFGAFAYSQASRITGVEINAELAALSLSMVHKYNMQSRVEVYTGDIRQFAHLVSSADVVVMHNVFEFFAPLDVQRDLWQVLRQLIKRGALMLTSPSLEQALSPLNTNIQLEQWVEHLTHPSNTASMDDDDEDSVPEMDLVHLYHVL</sequence>
<accession>A0A0P5DRU1</accession>
<evidence type="ECO:0000313" key="2">
    <source>
        <dbReference type="Proteomes" id="UP000076858"/>
    </source>
</evidence>
<dbReference type="InterPro" id="IPR013217">
    <property type="entry name" value="Methyltransf_12"/>
</dbReference>
<dbReference type="Proteomes" id="UP000076858">
    <property type="component" value="Unassembled WGS sequence"/>
</dbReference>
<dbReference type="AlphaFoldDB" id="A0A0P5DRU1"/>
<proteinExistence type="predicted"/>
<reference evidence="1 2" key="1">
    <citation type="submission" date="2016-03" db="EMBL/GenBank/DDBJ databases">
        <title>EvidentialGene: Evidence-directed Construction of Genes on Genomes.</title>
        <authorList>
            <person name="Gilbert D.G."/>
            <person name="Choi J.-H."/>
            <person name="Mockaitis K."/>
            <person name="Colbourne J."/>
            <person name="Pfrender M."/>
        </authorList>
    </citation>
    <scope>NUCLEOTIDE SEQUENCE [LARGE SCALE GENOMIC DNA]</scope>
    <source>
        <strain evidence="1 2">Xinb3</strain>
        <tissue evidence="1">Complete organism</tissue>
    </source>
</reference>
<dbReference type="Gene3D" id="3.40.50.150">
    <property type="entry name" value="Vaccinia Virus protein VP39"/>
    <property type="match status" value="1"/>
</dbReference>
<dbReference type="EMBL" id="LRGB01000243">
    <property type="protein sequence ID" value="KZS20202.1"/>
    <property type="molecule type" value="Genomic_DNA"/>
</dbReference>
<evidence type="ECO:0000313" key="1">
    <source>
        <dbReference type="EMBL" id="KZS20202.1"/>
    </source>
</evidence>
<name>A0A0P5DRU1_9CRUS</name>
<organism evidence="1 2">
    <name type="scientific">Daphnia magna</name>
    <dbReference type="NCBI Taxonomy" id="35525"/>
    <lineage>
        <taxon>Eukaryota</taxon>
        <taxon>Metazoa</taxon>
        <taxon>Ecdysozoa</taxon>
        <taxon>Arthropoda</taxon>
        <taxon>Crustacea</taxon>
        <taxon>Branchiopoda</taxon>
        <taxon>Diplostraca</taxon>
        <taxon>Cladocera</taxon>
        <taxon>Anomopoda</taxon>
        <taxon>Daphniidae</taxon>
        <taxon>Daphnia</taxon>
    </lineage>
</organism>
<dbReference type="OrthoDB" id="15794at2759"/>
<protein>
    <submittedName>
        <fullName evidence="1">Uncharacterized protein</fullName>
    </submittedName>
</protein>
<dbReference type="InterPro" id="IPR029063">
    <property type="entry name" value="SAM-dependent_MTases_sf"/>
</dbReference>